<comment type="caution">
    <text evidence="1">The sequence shown here is derived from an EMBL/GenBank/DDBJ whole genome shotgun (WGS) entry which is preliminary data.</text>
</comment>
<keyword evidence="2" id="KW-1185">Reference proteome</keyword>
<reference evidence="1 2" key="1">
    <citation type="journal article" date="2018" name="Mol. Plant">
        <title>The genome of Artemisia annua provides insight into the evolution of Asteraceae family and artemisinin biosynthesis.</title>
        <authorList>
            <person name="Shen Q."/>
            <person name="Zhang L."/>
            <person name="Liao Z."/>
            <person name="Wang S."/>
            <person name="Yan T."/>
            <person name="Shi P."/>
            <person name="Liu M."/>
            <person name="Fu X."/>
            <person name="Pan Q."/>
            <person name="Wang Y."/>
            <person name="Lv Z."/>
            <person name="Lu X."/>
            <person name="Zhang F."/>
            <person name="Jiang W."/>
            <person name="Ma Y."/>
            <person name="Chen M."/>
            <person name="Hao X."/>
            <person name="Li L."/>
            <person name="Tang Y."/>
            <person name="Lv G."/>
            <person name="Zhou Y."/>
            <person name="Sun X."/>
            <person name="Brodelius P.E."/>
            <person name="Rose J.K.C."/>
            <person name="Tang K."/>
        </authorList>
    </citation>
    <scope>NUCLEOTIDE SEQUENCE [LARGE SCALE GENOMIC DNA]</scope>
    <source>
        <strain evidence="2">cv. Huhao1</strain>
        <tissue evidence="1">Leaf</tissue>
    </source>
</reference>
<proteinExistence type="predicted"/>
<protein>
    <submittedName>
        <fullName evidence="1">Uncharacterized protein</fullName>
    </submittedName>
</protein>
<gene>
    <name evidence="1" type="ORF">CTI12_AA135120</name>
</gene>
<evidence type="ECO:0000313" key="2">
    <source>
        <dbReference type="Proteomes" id="UP000245207"/>
    </source>
</evidence>
<organism evidence="1 2">
    <name type="scientific">Artemisia annua</name>
    <name type="common">Sweet wormwood</name>
    <dbReference type="NCBI Taxonomy" id="35608"/>
    <lineage>
        <taxon>Eukaryota</taxon>
        <taxon>Viridiplantae</taxon>
        <taxon>Streptophyta</taxon>
        <taxon>Embryophyta</taxon>
        <taxon>Tracheophyta</taxon>
        <taxon>Spermatophyta</taxon>
        <taxon>Magnoliopsida</taxon>
        <taxon>eudicotyledons</taxon>
        <taxon>Gunneridae</taxon>
        <taxon>Pentapetalae</taxon>
        <taxon>asterids</taxon>
        <taxon>campanulids</taxon>
        <taxon>Asterales</taxon>
        <taxon>Asteraceae</taxon>
        <taxon>Asteroideae</taxon>
        <taxon>Anthemideae</taxon>
        <taxon>Artemisiinae</taxon>
        <taxon>Artemisia</taxon>
    </lineage>
</organism>
<dbReference type="Proteomes" id="UP000245207">
    <property type="component" value="Unassembled WGS sequence"/>
</dbReference>
<name>A0A2U1PMB2_ARTAN</name>
<sequence length="65" mass="7575">MAASGSGLDDKRWNFEQEIRDVFNASLKRSFPELKEEEAVIYDSQLGTPGDFNWYNVLFFTFFSI</sequence>
<dbReference type="EMBL" id="PKPP01000968">
    <property type="protein sequence ID" value="PWA86901.1"/>
    <property type="molecule type" value="Genomic_DNA"/>
</dbReference>
<accession>A0A2U1PMB2</accession>
<evidence type="ECO:0000313" key="1">
    <source>
        <dbReference type="EMBL" id="PWA86901.1"/>
    </source>
</evidence>
<dbReference type="AlphaFoldDB" id="A0A2U1PMB2"/>